<name>A0A6V8L132_9ACTN</name>
<dbReference type="Proteomes" id="UP000482960">
    <property type="component" value="Unassembled WGS sequence"/>
</dbReference>
<dbReference type="RefSeq" id="WP_173075876.1">
    <property type="nucleotide sequence ID" value="NZ_BAABJB010000015.1"/>
</dbReference>
<dbReference type="AlphaFoldDB" id="A0A6V8L132"/>
<dbReference type="EMBL" id="BLPG01000001">
    <property type="protein sequence ID" value="GFJ88511.1"/>
    <property type="molecule type" value="Genomic_DNA"/>
</dbReference>
<gene>
    <name evidence="1" type="ORF">Prum_021530</name>
</gene>
<reference evidence="1 2" key="1">
    <citation type="submission" date="2020-03" db="EMBL/GenBank/DDBJ databases">
        <title>Whole genome shotgun sequence of Phytohabitans rumicis NBRC 108638.</title>
        <authorList>
            <person name="Komaki H."/>
            <person name="Tamura T."/>
        </authorList>
    </citation>
    <scope>NUCLEOTIDE SEQUENCE [LARGE SCALE GENOMIC DNA]</scope>
    <source>
        <strain evidence="1 2">NBRC 108638</strain>
    </source>
</reference>
<evidence type="ECO:0000313" key="2">
    <source>
        <dbReference type="Proteomes" id="UP000482960"/>
    </source>
</evidence>
<sequence>MADPLRPTLMARLRASFGGEQDARVLEALRQAGGVAYQEWMLAERLRDQLSADGATVWTAPAAANSQILAAWSAMVLQTLGETILDSAYAANPGTVGYVPPVTFNQAWHWLSAVDGWTIRAREARNNPRYDISAELALPAPLTVGPVMRGCPQEHREAMLHAAESIRHHAELALFTLQEHAPPQAQPAVDGVQQLAALAAAGADYVTGLRAGYDDERLHDLIDHKTRSTVALWFHIGQLAAMPKLLAGYHAPRSALLLDPGLLPGGARFDPWCLTDPISLPRWRADAAAVQAIERLWRSDPNPAATLAIKMDIDRALAAGRIVHHRTPRGWTCYYSCPWSALYEVRHPVRIGVRDLRVLDQFTYDVGPGRVHGRPHFRRAIVTGPFTPARPDGSAPRR</sequence>
<organism evidence="1 2">
    <name type="scientific">Phytohabitans rumicis</name>
    <dbReference type="NCBI Taxonomy" id="1076125"/>
    <lineage>
        <taxon>Bacteria</taxon>
        <taxon>Bacillati</taxon>
        <taxon>Actinomycetota</taxon>
        <taxon>Actinomycetes</taxon>
        <taxon>Micromonosporales</taxon>
        <taxon>Micromonosporaceae</taxon>
    </lineage>
</organism>
<keyword evidence="2" id="KW-1185">Reference proteome</keyword>
<comment type="caution">
    <text evidence="1">The sequence shown here is derived from an EMBL/GenBank/DDBJ whole genome shotgun (WGS) entry which is preliminary data.</text>
</comment>
<reference evidence="1 2" key="2">
    <citation type="submission" date="2020-03" db="EMBL/GenBank/DDBJ databases">
        <authorList>
            <person name="Ichikawa N."/>
            <person name="Kimura A."/>
            <person name="Kitahashi Y."/>
            <person name="Uohara A."/>
        </authorList>
    </citation>
    <scope>NUCLEOTIDE SEQUENCE [LARGE SCALE GENOMIC DNA]</scope>
    <source>
        <strain evidence="1 2">NBRC 108638</strain>
    </source>
</reference>
<evidence type="ECO:0000313" key="1">
    <source>
        <dbReference type="EMBL" id="GFJ88511.1"/>
    </source>
</evidence>
<accession>A0A6V8L132</accession>
<proteinExistence type="predicted"/>
<protein>
    <submittedName>
        <fullName evidence="1">Uncharacterized protein</fullName>
    </submittedName>
</protein>